<keyword evidence="7" id="KW-1133">Transmembrane helix</keyword>
<dbReference type="PIRSF" id="PIRSF002116">
    <property type="entry name" value="Ribosomal_S4"/>
    <property type="match status" value="1"/>
</dbReference>
<evidence type="ECO:0000259" key="9">
    <source>
        <dbReference type="SMART" id="SM00739"/>
    </source>
</evidence>
<evidence type="ECO:0000259" key="8">
    <source>
        <dbReference type="SMART" id="SM00363"/>
    </source>
</evidence>
<dbReference type="Pfam" id="PF01479">
    <property type="entry name" value="S4"/>
    <property type="match status" value="1"/>
</dbReference>
<keyword evidence="11" id="KW-1185">Reference proteome</keyword>
<dbReference type="EMBL" id="CAJVPP010002225">
    <property type="protein sequence ID" value="CAG8592617.1"/>
    <property type="molecule type" value="Genomic_DNA"/>
</dbReference>
<dbReference type="InterPro" id="IPR036986">
    <property type="entry name" value="S4_RNA-bd_sf"/>
</dbReference>
<dbReference type="AlphaFoldDB" id="A0A9N9CB10"/>
<keyword evidence="4 6" id="KW-0689">Ribosomal protein</keyword>
<dbReference type="CDD" id="cd06087">
    <property type="entry name" value="KOW_RPS4"/>
    <property type="match status" value="1"/>
</dbReference>
<dbReference type="InterPro" id="IPR018199">
    <property type="entry name" value="Ribosomal_eS4_N_CS"/>
</dbReference>
<keyword evidence="5 6" id="KW-0687">Ribonucleoprotein</keyword>
<dbReference type="GO" id="GO:0022627">
    <property type="term" value="C:cytosolic small ribosomal subunit"/>
    <property type="evidence" value="ECO:0007669"/>
    <property type="project" value="TreeGrafter"/>
</dbReference>
<keyword evidence="7" id="KW-0472">Membrane</keyword>
<dbReference type="Gene3D" id="3.10.290.10">
    <property type="entry name" value="RNA-binding S4 domain"/>
    <property type="match status" value="2"/>
</dbReference>
<dbReference type="PANTHER" id="PTHR11581">
    <property type="entry name" value="30S/40S RIBOSOMAL PROTEIN S4"/>
    <property type="match status" value="1"/>
</dbReference>
<comment type="caution">
    <text evidence="10">The sequence shown here is derived from an EMBL/GenBank/DDBJ whole genome shotgun (WGS) entry which is preliminary data.</text>
</comment>
<organism evidence="10 11">
    <name type="scientific">Funneliformis mosseae</name>
    <name type="common">Endomycorrhizal fungus</name>
    <name type="synonym">Glomus mosseae</name>
    <dbReference type="NCBI Taxonomy" id="27381"/>
    <lineage>
        <taxon>Eukaryota</taxon>
        <taxon>Fungi</taxon>
        <taxon>Fungi incertae sedis</taxon>
        <taxon>Mucoromycota</taxon>
        <taxon>Glomeromycotina</taxon>
        <taxon>Glomeromycetes</taxon>
        <taxon>Glomerales</taxon>
        <taxon>Glomeraceae</taxon>
        <taxon>Funneliformis</taxon>
    </lineage>
</organism>
<evidence type="ECO:0000256" key="1">
    <source>
        <dbReference type="ARBA" id="ARBA00007500"/>
    </source>
</evidence>
<dbReference type="CDD" id="cd00165">
    <property type="entry name" value="S4"/>
    <property type="match status" value="1"/>
</dbReference>
<dbReference type="InterPro" id="IPR013843">
    <property type="entry name" value="Ribosomal_eS4_N"/>
</dbReference>
<dbReference type="GO" id="GO:0019843">
    <property type="term" value="F:rRNA binding"/>
    <property type="evidence" value="ECO:0007669"/>
    <property type="project" value="UniProtKB-UniRule"/>
</dbReference>
<evidence type="ECO:0000313" key="10">
    <source>
        <dbReference type="EMBL" id="CAG8592617.1"/>
    </source>
</evidence>
<sequence>MNLARGPRKHLKRLNAPRHWMLDKLTGTYVCIIIFCIILPILSYVESDLYKVFIESMAPRPSPGPHKLRECLPLVVFLRNRLKYALTKKEVQSILMQRFVKVDGKVRTDTTYPAGFMDVISIEKNGENFRLIYDTKGRFTIHRITADEARYKLAKVKKVQVGAKGIPFIVTHDGRTIRYPDPLIKVNDTVKLDLESNKITEFIKFEVGHVAMITGGRNMGRVGVIKHRERHVGGFDIVHVKDVLERQFATRLTNVFVIGEGNKPWISLPKGKGVKNVIGVVLKHRNNKELKNGHNDVFL</sequence>
<evidence type="ECO:0000256" key="3">
    <source>
        <dbReference type="ARBA" id="ARBA00022884"/>
    </source>
</evidence>
<evidence type="ECO:0000256" key="2">
    <source>
        <dbReference type="ARBA" id="ARBA00022730"/>
    </source>
</evidence>
<dbReference type="InterPro" id="IPR000876">
    <property type="entry name" value="Ribosomal_eS4"/>
</dbReference>
<dbReference type="Pfam" id="PF00900">
    <property type="entry name" value="Ribosomal_S4e"/>
    <property type="match status" value="1"/>
</dbReference>
<reference evidence="10" key="1">
    <citation type="submission" date="2021-06" db="EMBL/GenBank/DDBJ databases">
        <authorList>
            <person name="Kallberg Y."/>
            <person name="Tangrot J."/>
            <person name="Rosling A."/>
        </authorList>
    </citation>
    <scope>NUCLEOTIDE SEQUENCE</scope>
    <source>
        <strain evidence="10">87-6 pot B 2015</strain>
    </source>
</reference>
<feature type="domain" description="RNA-binding S4" evidence="8">
    <location>
        <begin position="72"/>
        <end position="136"/>
    </location>
</feature>
<dbReference type="InterPro" id="IPR014722">
    <property type="entry name" value="Rib_uL2_dom2"/>
</dbReference>
<comment type="similarity">
    <text evidence="1 6">Belongs to the eukaryotic ribosomal protein eS4 family.</text>
</comment>
<dbReference type="InterPro" id="IPR041982">
    <property type="entry name" value="Ribosomal_eS4_KOW"/>
</dbReference>
<dbReference type="HAMAP" id="MF_00485">
    <property type="entry name" value="Ribosomal_eS4"/>
    <property type="match status" value="1"/>
</dbReference>
<evidence type="ECO:0000256" key="4">
    <source>
        <dbReference type="ARBA" id="ARBA00022980"/>
    </source>
</evidence>
<dbReference type="InterPro" id="IPR002942">
    <property type="entry name" value="S4_RNA-bd"/>
</dbReference>
<dbReference type="Pfam" id="PF16121">
    <property type="entry name" value="40S_S4_C"/>
    <property type="match status" value="1"/>
</dbReference>
<dbReference type="SMART" id="SM00363">
    <property type="entry name" value="S4"/>
    <property type="match status" value="1"/>
</dbReference>
<dbReference type="PANTHER" id="PTHR11581:SF0">
    <property type="entry name" value="SMALL RIBOSOMAL SUBUNIT PROTEIN ES4"/>
    <property type="match status" value="1"/>
</dbReference>
<dbReference type="InterPro" id="IPR013845">
    <property type="entry name" value="Ribosomal_eS4_central_region"/>
</dbReference>
<evidence type="ECO:0000256" key="6">
    <source>
        <dbReference type="PIRNR" id="PIRNR002116"/>
    </source>
</evidence>
<dbReference type="InterPro" id="IPR005824">
    <property type="entry name" value="KOW"/>
</dbReference>
<feature type="domain" description="KOW" evidence="9">
    <location>
        <begin position="204"/>
        <end position="231"/>
    </location>
</feature>
<evidence type="ECO:0000256" key="5">
    <source>
        <dbReference type="ARBA" id="ARBA00023274"/>
    </source>
</evidence>
<name>A0A9N9CB10_FUNMO</name>
<dbReference type="Gene3D" id="2.40.50.740">
    <property type="match status" value="1"/>
</dbReference>
<evidence type="ECO:0000256" key="7">
    <source>
        <dbReference type="SAM" id="Phobius"/>
    </source>
</evidence>
<protein>
    <recommendedName>
        <fullName evidence="6">40S ribosomal protein S4</fullName>
    </recommendedName>
</protein>
<accession>A0A9N9CB10</accession>
<keyword evidence="3 6" id="KW-0694">RNA-binding</keyword>
<dbReference type="InterPro" id="IPR032277">
    <property type="entry name" value="Ribosomal_eS4_C"/>
</dbReference>
<evidence type="ECO:0000313" key="11">
    <source>
        <dbReference type="Proteomes" id="UP000789375"/>
    </source>
</evidence>
<dbReference type="Pfam" id="PF08071">
    <property type="entry name" value="RS4NT"/>
    <property type="match status" value="1"/>
</dbReference>
<dbReference type="Proteomes" id="UP000789375">
    <property type="component" value="Unassembled WGS sequence"/>
</dbReference>
<dbReference type="GO" id="GO:0003735">
    <property type="term" value="F:structural constituent of ribosome"/>
    <property type="evidence" value="ECO:0007669"/>
    <property type="project" value="UniProtKB-UniRule"/>
</dbReference>
<dbReference type="FunFam" id="2.30.30.30:FF:000005">
    <property type="entry name" value="40S ribosomal protein S4"/>
    <property type="match status" value="1"/>
</dbReference>
<feature type="transmembrane region" description="Helical" evidence="7">
    <location>
        <begin position="21"/>
        <end position="45"/>
    </location>
</feature>
<gene>
    <name evidence="10" type="ORF">FMOSSE_LOCUS8523</name>
</gene>
<dbReference type="PROSITE" id="PS50889">
    <property type="entry name" value="S4"/>
    <property type="match status" value="1"/>
</dbReference>
<dbReference type="FunFam" id="2.40.50.740:FF:000001">
    <property type="entry name" value="40S ribosomal protein S4"/>
    <property type="match status" value="1"/>
</dbReference>
<dbReference type="GO" id="GO:0006412">
    <property type="term" value="P:translation"/>
    <property type="evidence" value="ECO:0007669"/>
    <property type="project" value="InterPro"/>
</dbReference>
<keyword evidence="7" id="KW-0812">Transmembrane</keyword>
<proteinExistence type="inferred from homology"/>
<dbReference type="InterPro" id="IPR038237">
    <property type="entry name" value="Ribosomal_eS4_central_sf"/>
</dbReference>
<dbReference type="FunFam" id="3.10.290.10:FF:000002">
    <property type="entry name" value="40S ribosomal protein S4"/>
    <property type="match status" value="1"/>
</dbReference>
<dbReference type="SMART" id="SM00739">
    <property type="entry name" value="KOW"/>
    <property type="match status" value="1"/>
</dbReference>
<dbReference type="PROSITE" id="PS00528">
    <property type="entry name" value="RIBOSOMAL_S4E"/>
    <property type="match status" value="1"/>
</dbReference>
<keyword evidence="2 6" id="KW-0699">rRNA-binding</keyword>
<dbReference type="Gene3D" id="2.30.30.30">
    <property type="match status" value="1"/>
</dbReference>